<name>A0A449AFD8_9BACT</name>
<dbReference type="InterPro" id="IPR047187">
    <property type="entry name" value="SF1_C_Upf1"/>
</dbReference>
<dbReference type="InterPro" id="IPR045055">
    <property type="entry name" value="DNA2/NAM7-like"/>
</dbReference>
<dbReference type="PANTHER" id="PTHR10887:SF495">
    <property type="entry name" value="HELICASE SENATAXIN ISOFORM X1-RELATED"/>
    <property type="match status" value="1"/>
</dbReference>
<dbReference type="Gene3D" id="3.40.50.300">
    <property type="entry name" value="P-loop containing nucleotide triphosphate hydrolases"/>
    <property type="match status" value="2"/>
</dbReference>
<proteinExistence type="predicted"/>
<dbReference type="OrthoDB" id="9757917at2"/>
<accession>A0A449AFD8</accession>
<dbReference type="Pfam" id="PF13086">
    <property type="entry name" value="AAA_11"/>
    <property type="match status" value="1"/>
</dbReference>
<reference evidence="3 4" key="1">
    <citation type="submission" date="2019-01" db="EMBL/GenBank/DDBJ databases">
        <authorList>
            <consortium name="Pathogen Informatics"/>
        </authorList>
    </citation>
    <scope>NUCLEOTIDE SEQUENCE [LARGE SCALE GENOMIC DNA]</scope>
    <source>
        <strain evidence="3 4">NCTC10118</strain>
    </source>
</reference>
<dbReference type="InterPro" id="IPR041677">
    <property type="entry name" value="DNA2/NAM7_AAA_11"/>
</dbReference>
<protein>
    <submittedName>
        <fullName evidence="3">Putative DNA helicase</fullName>
    </submittedName>
</protein>
<keyword evidence="3" id="KW-0378">Hydrolase</keyword>
<dbReference type="PANTHER" id="PTHR10887">
    <property type="entry name" value="DNA2/NAM7 HELICASE FAMILY"/>
    <property type="match status" value="1"/>
</dbReference>
<evidence type="ECO:0000259" key="1">
    <source>
        <dbReference type="Pfam" id="PF13086"/>
    </source>
</evidence>
<dbReference type="Pfam" id="PF13087">
    <property type="entry name" value="AAA_12"/>
    <property type="match status" value="1"/>
</dbReference>
<keyword evidence="3" id="KW-0347">Helicase</keyword>
<dbReference type="AlphaFoldDB" id="A0A449AFD8"/>
<dbReference type="EMBL" id="LR214972">
    <property type="protein sequence ID" value="VEU63696.1"/>
    <property type="molecule type" value="Genomic_DNA"/>
</dbReference>
<organism evidence="3 4">
    <name type="scientific">Mycoplasmopsis bovirhinis</name>
    <dbReference type="NCBI Taxonomy" id="29553"/>
    <lineage>
        <taxon>Bacteria</taxon>
        <taxon>Bacillati</taxon>
        <taxon>Mycoplasmatota</taxon>
        <taxon>Mycoplasmoidales</taxon>
        <taxon>Metamycoplasmataceae</taxon>
        <taxon>Mycoplasmopsis</taxon>
    </lineage>
</organism>
<dbReference type="InterPro" id="IPR027417">
    <property type="entry name" value="P-loop_NTPase"/>
</dbReference>
<dbReference type="GO" id="GO:0004386">
    <property type="term" value="F:helicase activity"/>
    <property type="evidence" value="ECO:0007669"/>
    <property type="project" value="UniProtKB-KW"/>
</dbReference>
<keyword evidence="3" id="KW-0067">ATP-binding</keyword>
<dbReference type="SUPFAM" id="SSF52540">
    <property type="entry name" value="P-loop containing nucleoside triphosphate hydrolases"/>
    <property type="match status" value="1"/>
</dbReference>
<feature type="domain" description="DNA2/NAM7 helicase helicase" evidence="1">
    <location>
        <begin position="318"/>
        <end position="379"/>
    </location>
</feature>
<sequence>MNTIDIKYNTILNNLLDVEPGDSAIFTRNNKKDYLDLKDMIDENQYQEIINNESFNISLLDGALLALKKEVELANSLEELSFITKSKNIRRLKFERFLNAKTSFAEIKKNVLNIIQLKIQNSVTIWKQLAVKAQENLEETNIWPMHIGFLFISLRIDDKVIYAPLFFKEVSINFKNGKPFLTSEGDIKTNEKLLFFFDNKQISLHLDADLHANSMNSLISILKNDWENLFTLPENIFDHFTSMGEAEIKNENLVFHPGAIIGLFEPVGGYSRTRMKEIIENKEFDEILKVDFNKNIYQETITKTINNSNYTIFKITPSNLSQDKAIVSALNQDTIIWGPPGTGKSQTIVNLLTNILIYNKSAIVASQKKAALDVIKERMGILQSFCLFSLKSKNINKNQFYEPIIKYLELLENFKEPITPSQRTPIISYKEQRYIELINEVLTIKSIQPILRAYYYLAKYKQNPNYQLDIELLLNLPNDLLYPETSYSHGQILELLKKENKVKWLTFLPKFRKVKQVADNIEALIPKFDGSLQDLINFFNEVLHDSLDKQAIQKLSEIIELTKELKYEQHIWDQKILHKIILERIYNKVAKFNQAESKEYQEFAQHVRIKNLPPQKFMKKFTKLLKIIYPIIIVTPDTDLSHWQKQEIDYAILDESSQIFIEKGLPILYLAKTKILAGDPKQMSPSNWFGRRSTDDSIFGKVESILDYASSLNLTKILLDKNYRSNHSELMSFSSKHFYNSQLDVVDTNENALSQPLEVFEVEGEWKDQKNEVEALKVIEVLKANLDKYNKIIILAFNIQQSDYINSLIINKYPELYDAITQNKIMIRNVENIQGHEADLVITTVSYDKFTRFSSTAICKPNSGKNTLNVAITRAKDKMIIIKTVKAIDIKLTENNSEDLEIFKAWLQFLEKSDLERKQDVYDSLNQEVDEFSDLTLFNLRKHKQKKITNAENAKWFIDFVINCIQNAVSGQSQYEIFENYIIGSLNIDLVITKNQKPYKAIIFDSFNYLNNESYMAIRDKYRFLKSKKYDVEIISPISWIHQQRELETWFKTENIQEQQNLIIQPSLTYILNKGDLNYFLKNKDEQKTKSPKEVIVDPMVQEKNKDYQQLQNTIEINSNQKSVEVNVELKKTKQKTLQDKSFVTKESRHKQELIDEDFDEFQSESQETTNLSEISTNIQDEDFEYFDFSYEDDLLTKEKDHKIELETNDSPIIEDELQKELNAIINNSNYKEKEQKNHDNTCK</sequence>
<keyword evidence="4" id="KW-1185">Reference proteome</keyword>
<keyword evidence="3" id="KW-0547">Nucleotide-binding</keyword>
<evidence type="ECO:0000259" key="2">
    <source>
        <dbReference type="Pfam" id="PF13087"/>
    </source>
</evidence>
<feature type="domain" description="DNA2/NAM7 helicase-like C-terminal" evidence="2">
    <location>
        <begin position="706"/>
        <end position="882"/>
    </location>
</feature>
<evidence type="ECO:0000313" key="3">
    <source>
        <dbReference type="EMBL" id="VEU63696.1"/>
    </source>
</evidence>
<dbReference type="InterPro" id="IPR041679">
    <property type="entry name" value="DNA2/NAM7-like_C"/>
</dbReference>
<dbReference type="Proteomes" id="UP000289952">
    <property type="component" value="Chromosome"/>
</dbReference>
<dbReference type="CDD" id="cd18808">
    <property type="entry name" value="SF1_C_Upf1"/>
    <property type="match status" value="1"/>
</dbReference>
<evidence type="ECO:0000313" key="4">
    <source>
        <dbReference type="Proteomes" id="UP000289952"/>
    </source>
</evidence>
<gene>
    <name evidence="3" type="ORF">NCTC10118_00750</name>
</gene>
<dbReference type="RefSeq" id="WP_129621877.1">
    <property type="nucleotide sequence ID" value="NZ_LR214972.1"/>
</dbReference>